<keyword evidence="2" id="KW-0472">Membrane</keyword>
<evidence type="ECO:0000256" key="1">
    <source>
        <dbReference type="SAM" id="MobiDB-lite"/>
    </source>
</evidence>
<sequence length="154" mass="15717">MRLPGTWPATGPGSAVRDGAHGAAPAIHAERHGLRGDRGQAAIEFTGTLPLILVTLALLWQAAVIGYAFTLAGNAADKAVSAATTTDGSRQAACVRAGREDLPGSWAADFSCSRDGDMVRAEVALKVPLLFPGAFNLPFTVPAEAAAAVERPGG</sequence>
<comment type="caution">
    <text evidence="4">The sequence shown here is derived from an EMBL/GenBank/DDBJ whole genome shotgun (WGS) entry which is preliminary data.</text>
</comment>
<dbReference type="EMBL" id="JAVREX010000010">
    <property type="protein sequence ID" value="MDT0430557.1"/>
    <property type="molecule type" value="Genomic_DNA"/>
</dbReference>
<evidence type="ECO:0000313" key="5">
    <source>
        <dbReference type="Proteomes" id="UP001183777"/>
    </source>
</evidence>
<dbReference type="InterPro" id="IPR012495">
    <property type="entry name" value="TadE-like_dom"/>
</dbReference>
<name>A0ABU2RNX7_9ACTN</name>
<dbReference type="Pfam" id="PF07811">
    <property type="entry name" value="TadE"/>
    <property type="match status" value="1"/>
</dbReference>
<protein>
    <submittedName>
        <fullName evidence="4">Pilus assembly protein</fullName>
    </submittedName>
</protein>
<proteinExistence type="predicted"/>
<evidence type="ECO:0000259" key="3">
    <source>
        <dbReference type="Pfam" id="PF07811"/>
    </source>
</evidence>
<accession>A0ABU2RNX7</accession>
<keyword evidence="5" id="KW-1185">Reference proteome</keyword>
<feature type="region of interest" description="Disordered" evidence="1">
    <location>
        <begin position="1"/>
        <end position="22"/>
    </location>
</feature>
<feature type="transmembrane region" description="Helical" evidence="2">
    <location>
        <begin position="49"/>
        <end position="69"/>
    </location>
</feature>
<gene>
    <name evidence="4" type="ORF">RM649_23265</name>
</gene>
<keyword evidence="2" id="KW-1133">Transmembrane helix</keyword>
<dbReference type="RefSeq" id="WP_311659456.1">
    <property type="nucleotide sequence ID" value="NZ_JAVREX010000010.1"/>
</dbReference>
<reference evidence="5" key="1">
    <citation type="submission" date="2023-07" db="EMBL/GenBank/DDBJ databases">
        <title>30 novel species of actinomycetes from the DSMZ collection.</title>
        <authorList>
            <person name="Nouioui I."/>
        </authorList>
    </citation>
    <scope>NUCLEOTIDE SEQUENCE [LARGE SCALE GENOMIC DNA]</scope>
    <source>
        <strain evidence="5">DSM 41770</strain>
    </source>
</reference>
<feature type="domain" description="TadE-like" evidence="3">
    <location>
        <begin position="39"/>
        <end position="79"/>
    </location>
</feature>
<evidence type="ECO:0000256" key="2">
    <source>
        <dbReference type="SAM" id="Phobius"/>
    </source>
</evidence>
<dbReference type="Proteomes" id="UP001183777">
    <property type="component" value="Unassembled WGS sequence"/>
</dbReference>
<keyword evidence="2" id="KW-0812">Transmembrane</keyword>
<organism evidence="4 5">
    <name type="scientific">Streptomyces salyersiae</name>
    <dbReference type="NCBI Taxonomy" id="3075530"/>
    <lineage>
        <taxon>Bacteria</taxon>
        <taxon>Bacillati</taxon>
        <taxon>Actinomycetota</taxon>
        <taxon>Actinomycetes</taxon>
        <taxon>Kitasatosporales</taxon>
        <taxon>Streptomycetaceae</taxon>
        <taxon>Streptomyces</taxon>
    </lineage>
</organism>
<evidence type="ECO:0000313" key="4">
    <source>
        <dbReference type="EMBL" id="MDT0430557.1"/>
    </source>
</evidence>